<evidence type="ECO:0000256" key="3">
    <source>
        <dbReference type="ARBA" id="ARBA00022448"/>
    </source>
</evidence>
<evidence type="ECO:0000256" key="12">
    <source>
        <dbReference type="ARBA" id="ARBA00023180"/>
    </source>
</evidence>
<feature type="transmembrane region" description="Helical" evidence="16">
    <location>
        <begin position="310"/>
        <end position="332"/>
    </location>
</feature>
<dbReference type="PANTHER" id="PTHR22950">
    <property type="entry name" value="AMINO ACID TRANSPORTER"/>
    <property type="match status" value="1"/>
</dbReference>
<feature type="region of interest" description="Disordered" evidence="15">
    <location>
        <begin position="1"/>
        <end position="87"/>
    </location>
</feature>
<feature type="transmembrane region" description="Helical" evidence="16">
    <location>
        <begin position="578"/>
        <end position="595"/>
    </location>
</feature>
<keyword evidence="19" id="KW-1185">Reference proteome</keyword>
<proteinExistence type="inferred from homology"/>
<feature type="transmembrane region" description="Helical" evidence="16">
    <location>
        <begin position="241"/>
        <end position="258"/>
    </location>
</feature>
<keyword evidence="10 16" id="KW-0472">Membrane</keyword>
<keyword evidence="11" id="KW-1015">Disulfide bond</keyword>
<gene>
    <name evidence="18" type="ORF">KIPB_006227</name>
</gene>
<keyword evidence="8 16" id="KW-1133">Transmembrane helix</keyword>
<keyword evidence="12" id="KW-0325">Glycoprotein</keyword>
<dbReference type="Proteomes" id="UP000265618">
    <property type="component" value="Unassembled WGS sequence"/>
</dbReference>
<evidence type="ECO:0000256" key="11">
    <source>
        <dbReference type="ARBA" id="ARBA00023157"/>
    </source>
</evidence>
<evidence type="ECO:0000256" key="4">
    <source>
        <dbReference type="ARBA" id="ARBA00022692"/>
    </source>
</evidence>
<feature type="compositionally biased region" description="Basic residues" evidence="15">
    <location>
        <begin position="42"/>
        <end position="55"/>
    </location>
</feature>
<feature type="non-terminal residue" evidence="18">
    <location>
        <position position="1"/>
    </location>
</feature>
<organism evidence="18 19">
    <name type="scientific">Kipferlia bialata</name>
    <dbReference type="NCBI Taxonomy" id="797122"/>
    <lineage>
        <taxon>Eukaryota</taxon>
        <taxon>Metamonada</taxon>
        <taxon>Carpediemonas-like organisms</taxon>
        <taxon>Kipferlia</taxon>
    </lineage>
</organism>
<evidence type="ECO:0000256" key="13">
    <source>
        <dbReference type="ARBA" id="ARBA00023228"/>
    </source>
</evidence>
<name>A0A9K3CYJ1_9EUKA</name>
<feature type="transmembrane region" description="Helical" evidence="16">
    <location>
        <begin position="278"/>
        <end position="298"/>
    </location>
</feature>
<dbReference type="OrthoDB" id="294730at2759"/>
<evidence type="ECO:0000256" key="16">
    <source>
        <dbReference type="SAM" id="Phobius"/>
    </source>
</evidence>
<evidence type="ECO:0000256" key="5">
    <source>
        <dbReference type="ARBA" id="ARBA00022723"/>
    </source>
</evidence>
<keyword evidence="13" id="KW-0458">Lysosome</keyword>
<feature type="transmembrane region" description="Helical" evidence="16">
    <location>
        <begin position="210"/>
        <end position="229"/>
    </location>
</feature>
<evidence type="ECO:0000256" key="1">
    <source>
        <dbReference type="ARBA" id="ARBA00004107"/>
    </source>
</evidence>
<keyword evidence="9" id="KW-0915">Sodium</keyword>
<evidence type="ECO:0000256" key="6">
    <source>
        <dbReference type="ARBA" id="ARBA00022753"/>
    </source>
</evidence>
<keyword evidence="3" id="KW-0813">Transport</keyword>
<dbReference type="Pfam" id="PF01490">
    <property type="entry name" value="Aa_trans"/>
    <property type="match status" value="1"/>
</dbReference>
<evidence type="ECO:0000256" key="8">
    <source>
        <dbReference type="ARBA" id="ARBA00022989"/>
    </source>
</evidence>
<feature type="transmembrane region" description="Helical" evidence="16">
    <location>
        <begin position="352"/>
        <end position="373"/>
    </location>
</feature>
<dbReference type="GO" id="GO:0031902">
    <property type="term" value="C:late endosome membrane"/>
    <property type="evidence" value="ECO:0007669"/>
    <property type="project" value="UniProtKB-SubCell"/>
</dbReference>
<evidence type="ECO:0000256" key="10">
    <source>
        <dbReference type="ARBA" id="ARBA00023136"/>
    </source>
</evidence>
<dbReference type="GO" id="GO:0046872">
    <property type="term" value="F:metal ion binding"/>
    <property type="evidence" value="ECO:0007669"/>
    <property type="project" value="UniProtKB-KW"/>
</dbReference>
<accession>A0A9K3CYJ1</accession>
<comment type="subcellular location">
    <subcellularLocation>
        <location evidence="1">Late endosome membrane</location>
        <topology evidence="1">Multi-pass membrane protein</topology>
    </subcellularLocation>
    <subcellularLocation>
        <location evidence="2">Lysosome membrane</location>
        <topology evidence="2">Multi-pass membrane protein</topology>
    </subcellularLocation>
</comment>
<evidence type="ECO:0000256" key="14">
    <source>
        <dbReference type="ARBA" id="ARBA00038442"/>
    </source>
</evidence>
<sequence length="656" mass="70080">PRSRAQSKCAPYHPHSHRHPHSHGMHLGSRPRSHSVSASFHSRTRRERERRRGKGLSHSSLNHVLSEPQQQRIKQRREASIELERQSGNGTTPRAIVMSLVSTMLGSSILSLSYGYSEAGIIGGPLVVIFAAIVCAETGILIVRAGNAYSRETGLVGVDFPTVAAHFLGEWAVGAGSIASLVVLSGAMMAFFMYIVAYITSIGYCFGVEISYVVSVPLSFGALGSLSLLREVKLLVKVAGIGLYFTIFLSLCVVVVAVDNMPTQTCSTEGYLFQGGASRLFGITISQFMVHNLLLSVLKGTKSSERRPIVRSTLSALCMVNLCVGMTGYMGFRCDGVPQNFSTLFPQTPLGSIVFVVQLAYILAIFPLLQMVVRDNVSGLLMALQNINAVATLVDRWQGDVGEEGEEVELPLDRMGVSSGPILLGSDSPLPRAKALPPVSDTQDPNRYPPSTAVGLEQGSMDAESGSLGHLPDAWVREGSEVEGEGEREEEIAVEAALTIRGMRVSLGGEEDEVRRVSLGSGYPTSPSVLKSLETGGEAEGEGEGEGELGMGETSPPESEGDIPPEEDAPGRTRKADITISLTMLCLASVTAILFPNVGDILGLCGAAGGLIYVFVLPLLCYRHLELSRDTWTVGKLALLVILLIVGTLGLVMQLV</sequence>
<keyword evidence="5" id="KW-0479">Metal-binding</keyword>
<feature type="compositionally biased region" description="Acidic residues" evidence="15">
    <location>
        <begin position="559"/>
        <end position="568"/>
    </location>
</feature>
<feature type="transmembrane region" description="Helical" evidence="16">
    <location>
        <begin position="634"/>
        <end position="655"/>
    </location>
</feature>
<keyword evidence="4 16" id="KW-0812">Transmembrane</keyword>
<feature type="transmembrane region" description="Helical" evidence="16">
    <location>
        <begin position="601"/>
        <end position="622"/>
    </location>
</feature>
<dbReference type="PANTHER" id="PTHR22950:SF244">
    <property type="entry name" value="NEUTRAL AMINO ACID TRANSPORTER 9"/>
    <property type="match status" value="1"/>
</dbReference>
<reference evidence="18 19" key="1">
    <citation type="journal article" date="2018" name="PLoS ONE">
        <title>The draft genome of Kipferlia bialata reveals reductive genome evolution in fornicate parasites.</title>
        <authorList>
            <person name="Tanifuji G."/>
            <person name="Takabayashi S."/>
            <person name="Kume K."/>
            <person name="Takagi M."/>
            <person name="Nakayama T."/>
            <person name="Kamikawa R."/>
            <person name="Inagaki Y."/>
            <person name="Hashimoto T."/>
        </authorList>
    </citation>
    <scope>NUCLEOTIDE SEQUENCE [LARGE SCALE GENOMIC DNA]</scope>
    <source>
        <strain evidence="18">NY0173</strain>
    </source>
</reference>
<feature type="transmembrane region" description="Helical" evidence="16">
    <location>
        <begin position="122"/>
        <end position="143"/>
    </location>
</feature>
<feature type="compositionally biased region" description="Basic residues" evidence="15">
    <location>
        <begin position="14"/>
        <end position="33"/>
    </location>
</feature>
<evidence type="ECO:0000256" key="7">
    <source>
        <dbReference type="ARBA" id="ARBA00022970"/>
    </source>
</evidence>
<feature type="compositionally biased region" description="Basic and acidic residues" evidence="15">
    <location>
        <begin position="76"/>
        <end position="85"/>
    </location>
</feature>
<evidence type="ECO:0000256" key="9">
    <source>
        <dbReference type="ARBA" id="ARBA00023053"/>
    </source>
</evidence>
<dbReference type="InterPro" id="IPR013057">
    <property type="entry name" value="AA_transpt_TM"/>
</dbReference>
<feature type="region of interest" description="Disordered" evidence="15">
    <location>
        <begin position="425"/>
        <end position="471"/>
    </location>
</feature>
<feature type="domain" description="Amino acid transporter transmembrane" evidence="17">
    <location>
        <begin position="91"/>
        <end position="377"/>
    </location>
</feature>
<dbReference type="EMBL" id="BDIP01001575">
    <property type="protein sequence ID" value="GIQ84683.1"/>
    <property type="molecule type" value="Genomic_DNA"/>
</dbReference>
<feature type="compositionally biased region" description="Polar residues" evidence="15">
    <location>
        <begin position="57"/>
        <end position="72"/>
    </location>
</feature>
<feature type="transmembrane region" description="Helical" evidence="16">
    <location>
        <begin position="181"/>
        <end position="204"/>
    </location>
</feature>
<evidence type="ECO:0000256" key="2">
    <source>
        <dbReference type="ARBA" id="ARBA00004155"/>
    </source>
</evidence>
<keyword evidence="7" id="KW-0029">Amino-acid transport</keyword>
<dbReference type="GO" id="GO:0005765">
    <property type="term" value="C:lysosomal membrane"/>
    <property type="evidence" value="ECO:0007669"/>
    <property type="project" value="UniProtKB-SubCell"/>
</dbReference>
<evidence type="ECO:0000259" key="17">
    <source>
        <dbReference type="Pfam" id="PF01490"/>
    </source>
</evidence>
<keyword evidence="6" id="KW-0967">Endosome</keyword>
<evidence type="ECO:0000256" key="15">
    <source>
        <dbReference type="SAM" id="MobiDB-lite"/>
    </source>
</evidence>
<feature type="region of interest" description="Disordered" evidence="15">
    <location>
        <begin position="516"/>
        <end position="572"/>
    </location>
</feature>
<comment type="caution">
    <text evidence="18">The sequence shown here is derived from an EMBL/GenBank/DDBJ whole genome shotgun (WGS) entry which is preliminary data.</text>
</comment>
<feature type="transmembrane region" description="Helical" evidence="16">
    <location>
        <begin position="95"/>
        <end position="116"/>
    </location>
</feature>
<feature type="compositionally biased region" description="Acidic residues" evidence="15">
    <location>
        <begin position="537"/>
        <end position="547"/>
    </location>
</feature>
<comment type="similarity">
    <text evidence="14">Belongs to the amino acid/polyamine transporter 2 family. SLC38A9 subfamily.</text>
</comment>
<dbReference type="AlphaFoldDB" id="A0A9K3CYJ1"/>
<protein>
    <recommendedName>
        <fullName evidence="17">Amino acid transporter transmembrane domain-containing protein</fullName>
    </recommendedName>
</protein>
<dbReference type="GO" id="GO:0015179">
    <property type="term" value="F:L-amino acid transmembrane transporter activity"/>
    <property type="evidence" value="ECO:0007669"/>
    <property type="project" value="TreeGrafter"/>
</dbReference>
<evidence type="ECO:0000313" key="18">
    <source>
        <dbReference type="EMBL" id="GIQ84683.1"/>
    </source>
</evidence>
<evidence type="ECO:0000313" key="19">
    <source>
        <dbReference type="Proteomes" id="UP000265618"/>
    </source>
</evidence>